<organism evidence="4 5">
    <name type="scientific">Kushneria sinocarnis</name>
    <dbReference type="NCBI Taxonomy" id="595502"/>
    <lineage>
        <taxon>Bacteria</taxon>
        <taxon>Pseudomonadati</taxon>
        <taxon>Pseudomonadota</taxon>
        <taxon>Gammaproteobacteria</taxon>
        <taxon>Oceanospirillales</taxon>
        <taxon>Halomonadaceae</taxon>
        <taxon>Kushneria</taxon>
    </lineage>
</organism>
<name>A0A420WTX4_9GAMM</name>
<accession>A0A420WTX4</accession>
<dbReference type="InterPro" id="IPR040764">
    <property type="entry name" value="CvfB_WH"/>
</dbReference>
<dbReference type="InterPro" id="IPR039566">
    <property type="entry name" value="CvfB_S1_st"/>
</dbReference>
<evidence type="ECO:0000259" key="3">
    <source>
        <dbReference type="Pfam" id="PF17783"/>
    </source>
</evidence>
<dbReference type="EMBL" id="RBIN01000008">
    <property type="protein sequence ID" value="RKQ96876.1"/>
    <property type="molecule type" value="Genomic_DNA"/>
</dbReference>
<dbReference type="PIRSF" id="PIRSF012524">
    <property type="entry name" value="YitL_S1"/>
    <property type="match status" value="1"/>
</dbReference>
<comment type="similarity">
    <text evidence="1">Belongs to the CvfB family.</text>
</comment>
<gene>
    <name evidence="4" type="ORF">C7446_2736</name>
</gene>
<dbReference type="Pfam" id="PF13509">
    <property type="entry name" value="S1_2"/>
    <property type="match status" value="2"/>
</dbReference>
<feature type="domain" description="Conserved virulence factor B first S1" evidence="2">
    <location>
        <begin position="76"/>
        <end position="132"/>
    </location>
</feature>
<feature type="domain" description="Conserved virulence factor B-like winged helix" evidence="3">
    <location>
        <begin position="220"/>
        <end position="277"/>
    </location>
</feature>
<dbReference type="Proteomes" id="UP000281975">
    <property type="component" value="Unassembled WGS sequence"/>
</dbReference>
<evidence type="ECO:0008006" key="6">
    <source>
        <dbReference type="Google" id="ProtNLM"/>
    </source>
</evidence>
<sequence>MLQMGRFNTLRIVRRVSFGLYLDGDRFGEILLPRRDMPSEDDCRTGSMLTVFIYLDSEDRPIATTRQPAIQVDEFASLRIIERTPVGLFLDWGLPKDLLLPHSEVRGNPAPGDYRLVHAYLDERTHRITATMRLNRHLDLVPPRYRNGQPVELLITGPTDLGFNTIVDNTHTGLLHHSEVHDPLRTGMRVQGYIRRVRDDGRIDLGLTPPREQIADALGERILSRLEENGGTLAISDRSSPALIQQSFGVSKATFKKTIGGLYKRQLITILPDHIELRR</sequence>
<keyword evidence="5" id="KW-1185">Reference proteome</keyword>
<reference evidence="4 5" key="1">
    <citation type="submission" date="2018-10" db="EMBL/GenBank/DDBJ databases">
        <title>Genomic Encyclopedia of Type Strains, Phase IV (KMG-IV): sequencing the most valuable type-strain genomes for metagenomic binning, comparative biology and taxonomic classification.</title>
        <authorList>
            <person name="Goeker M."/>
        </authorList>
    </citation>
    <scope>NUCLEOTIDE SEQUENCE [LARGE SCALE GENOMIC DNA]</scope>
    <source>
        <strain evidence="4 5">DSM 23229</strain>
    </source>
</reference>
<dbReference type="InterPro" id="IPR036388">
    <property type="entry name" value="WH-like_DNA-bd_sf"/>
</dbReference>
<dbReference type="OrthoDB" id="9801597at2"/>
<dbReference type="Gene3D" id="2.40.50.140">
    <property type="entry name" value="Nucleic acid-binding proteins"/>
    <property type="match status" value="2"/>
</dbReference>
<dbReference type="PANTHER" id="PTHR37296:SF1">
    <property type="entry name" value="CONSERVED VIRULENCE FACTOR B"/>
    <property type="match status" value="1"/>
</dbReference>
<evidence type="ECO:0000256" key="1">
    <source>
        <dbReference type="PIRNR" id="PIRNR012524"/>
    </source>
</evidence>
<dbReference type="AlphaFoldDB" id="A0A420WTX4"/>
<evidence type="ECO:0000259" key="2">
    <source>
        <dbReference type="Pfam" id="PF13509"/>
    </source>
</evidence>
<comment type="caution">
    <text evidence="4">The sequence shown here is derived from an EMBL/GenBank/DDBJ whole genome shotgun (WGS) entry which is preliminary data.</text>
</comment>
<protein>
    <recommendedName>
        <fullName evidence="6">GntR family transcriptional regulator</fullName>
    </recommendedName>
</protein>
<evidence type="ECO:0000313" key="4">
    <source>
        <dbReference type="EMBL" id="RKQ96876.1"/>
    </source>
</evidence>
<proteinExistence type="inferred from homology"/>
<feature type="domain" description="Conserved virulence factor B first S1" evidence="2">
    <location>
        <begin position="5"/>
        <end position="65"/>
    </location>
</feature>
<dbReference type="RefSeq" id="WP_121173654.1">
    <property type="nucleotide sequence ID" value="NZ_RBIN01000008.1"/>
</dbReference>
<dbReference type="PANTHER" id="PTHR37296">
    <property type="entry name" value="CONSERVED VIRULENCE FACTOR B"/>
    <property type="match status" value="1"/>
</dbReference>
<dbReference type="Pfam" id="PF17783">
    <property type="entry name" value="WHD_CvfB"/>
    <property type="match status" value="1"/>
</dbReference>
<dbReference type="InterPro" id="IPR014464">
    <property type="entry name" value="CvfB_fam"/>
</dbReference>
<dbReference type="InterPro" id="IPR012340">
    <property type="entry name" value="NA-bd_OB-fold"/>
</dbReference>
<evidence type="ECO:0000313" key="5">
    <source>
        <dbReference type="Proteomes" id="UP000281975"/>
    </source>
</evidence>
<dbReference type="Gene3D" id="1.10.10.10">
    <property type="entry name" value="Winged helix-like DNA-binding domain superfamily/Winged helix DNA-binding domain"/>
    <property type="match status" value="1"/>
</dbReference>